<comment type="subcellular location">
    <subcellularLocation>
        <location evidence="1">Cell membrane</location>
        <topology evidence="1">Multi-pass membrane protein</topology>
    </subcellularLocation>
</comment>
<evidence type="ECO:0000256" key="2">
    <source>
        <dbReference type="ARBA" id="ARBA00022475"/>
    </source>
</evidence>
<dbReference type="InterPro" id="IPR019108">
    <property type="entry name" value="Caa3_assmbl_CtaG-rel"/>
</dbReference>
<evidence type="ECO:0000313" key="8">
    <source>
        <dbReference type="EMBL" id="MCX2967127.1"/>
    </source>
</evidence>
<organism evidence="8 9">
    <name type="scientific">Gordonia aquimaris</name>
    <dbReference type="NCBI Taxonomy" id="2984863"/>
    <lineage>
        <taxon>Bacteria</taxon>
        <taxon>Bacillati</taxon>
        <taxon>Actinomycetota</taxon>
        <taxon>Actinomycetes</taxon>
        <taxon>Mycobacteriales</taxon>
        <taxon>Gordoniaceae</taxon>
        <taxon>Gordonia</taxon>
    </lineage>
</organism>
<dbReference type="Pfam" id="PF09678">
    <property type="entry name" value="Caa3_CtaG"/>
    <property type="match status" value="1"/>
</dbReference>
<feature type="transmembrane region" description="Helical" evidence="7">
    <location>
        <begin position="212"/>
        <end position="230"/>
    </location>
</feature>
<evidence type="ECO:0000256" key="3">
    <source>
        <dbReference type="ARBA" id="ARBA00022692"/>
    </source>
</evidence>
<evidence type="ECO:0000256" key="5">
    <source>
        <dbReference type="ARBA" id="ARBA00023136"/>
    </source>
</evidence>
<sequence>MPTSPPSLGQFVAWGPSPLPLLPAAAVVAGLWYLWARWRVTTKTRRWPAYKTACFLAGCVVLFATTTLGIERYSYGLFGAFMFQHLTLSMAVPPLLVLGSPGTLMLRSTPHTGIGYHINRYALVALRSRWSAALLHPLVGIPLFLASYYGIYLSPIVSSLAGNTLGHTAMEVFFVISGLLFILPVLATGPVPGRHSNFGRLFHLFVEMPLHVFFGVIFMVASVPLVPYFADSAARWGVDPIVDQQWAGGLAWAYGEPVGLLIVLVFAVRWRRDESRTYSPEKTDAELADYNDFLRDLSGATAPRMPQPTRSDHAPVSTTPVTQSPHPPR</sequence>
<accession>A0A9X3D9D2</accession>
<comment type="caution">
    <text evidence="8">The sequence shown here is derived from an EMBL/GenBank/DDBJ whole genome shotgun (WGS) entry which is preliminary data.</text>
</comment>
<evidence type="ECO:0000313" key="9">
    <source>
        <dbReference type="Proteomes" id="UP001143347"/>
    </source>
</evidence>
<keyword evidence="9" id="KW-1185">Reference proteome</keyword>
<name>A0A9X3D9D2_9ACTN</name>
<reference evidence="8" key="1">
    <citation type="submission" date="2022-10" db="EMBL/GenBank/DDBJ databases">
        <title>WGS of marine actinomycetes from Thailand.</title>
        <authorList>
            <person name="Thawai C."/>
        </authorList>
    </citation>
    <scope>NUCLEOTIDE SEQUENCE</scope>
    <source>
        <strain evidence="8">SW21</strain>
    </source>
</reference>
<feature type="transmembrane region" description="Helical" evidence="7">
    <location>
        <begin position="48"/>
        <end position="70"/>
    </location>
</feature>
<feature type="transmembrane region" description="Helical" evidence="7">
    <location>
        <begin position="172"/>
        <end position="191"/>
    </location>
</feature>
<keyword evidence="2" id="KW-1003">Cell membrane</keyword>
<gene>
    <name evidence="8" type="ORF">OSB52_23955</name>
</gene>
<keyword evidence="3 7" id="KW-0812">Transmembrane</keyword>
<evidence type="ECO:0000256" key="6">
    <source>
        <dbReference type="SAM" id="MobiDB-lite"/>
    </source>
</evidence>
<feature type="compositionally biased region" description="Polar residues" evidence="6">
    <location>
        <begin position="316"/>
        <end position="329"/>
    </location>
</feature>
<dbReference type="EMBL" id="JAPKFM010000043">
    <property type="protein sequence ID" value="MCX2967127.1"/>
    <property type="molecule type" value="Genomic_DNA"/>
</dbReference>
<dbReference type="AlphaFoldDB" id="A0A9X3D9D2"/>
<feature type="transmembrane region" description="Helical" evidence="7">
    <location>
        <begin position="76"/>
        <end position="98"/>
    </location>
</feature>
<protein>
    <submittedName>
        <fullName evidence="8">Cytochrome c oxidase assembly protein</fullName>
    </submittedName>
</protein>
<feature type="transmembrane region" description="Helical" evidence="7">
    <location>
        <begin position="20"/>
        <end position="36"/>
    </location>
</feature>
<proteinExistence type="predicted"/>
<keyword evidence="5 7" id="KW-0472">Membrane</keyword>
<feature type="transmembrane region" description="Helical" evidence="7">
    <location>
        <begin position="250"/>
        <end position="268"/>
    </location>
</feature>
<evidence type="ECO:0000256" key="1">
    <source>
        <dbReference type="ARBA" id="ARBA00004651"/>
    </source>
</evidence>
<dbReference type="GO" id="GO:0005886">
    <property type="term" value="C:plasma membrane"/>
    <property type="evidence" value="ECO:0007669"/>
    <property type="project" value="UniProtKB-SubCell"/>
</dbReference>
<feature type="region of interest" description="Disordered" evidence="6">
    <location>
        <begin position="298"/>
        <end position="329"/>
    </location>
</feature>
<evidence type="ECO:0000256" key="7">
    <source>
        <dbReference type="SAM" id="Phobius"/>
    </source>
</evidence>
<evidence type="ECO:0000256" key="4">
    <source>
        <dbReference type="ARBA" id="ARBA00022989"/>
    </source>
</evidence>
<feature type="transmembrane region" description="Helical" evidence="7">
    <location>
        <begin position="130"/>
        <end position="152"/>
    </location>
</feature>
<dbReference type="Proteomes" id="UP001143347">
    <property type="component" value="Unassembled WGS sequence"/>
</dbReference>
<keyword evidence="4 7" id="KW-1133">Transmembrane helix</keyword>